<name>A0A0F8YTL4_9ZZZZ</name>
<accession>A0A0F8YTL4</accession>
<sequence>MATPYREYNSFPHNSYGNNGDMAVYRAKAGAMRGEMYLCYKHAGRWYTVGEQLMDIATSSLRFPLTMQEGTNWQSADYKTGESVLIGNPQINGLDSDWGFAINPVDVTYDNVLAFWATSSGQTPKNMKMIFGNTGGQATDVYGIRAEDSQFVISNDGDWDIVSSARGAYTAFYSTIGYTSGRPSTPTFYYAATGGALNSIYGQEVILYSDTVQTRMFGGYYDVRVDSGQSTGIKIYSAGGKAYGIILNAVGGITVEGINVTASSDGSGGSTKGIYISNVASTGVANDVYGIYIENGLSASHGSSTAFPIYSAATEASYFAGPIGIGTASPGTTLEIQSSSPILRLRDTGATADAT</sequence>
<evidence type="ECO:0000313" key="1">
    <source>
        <dbReference type="EMBL" id="KKK77125.1"/>
    </source>
</evidence>
<dbReference type="AlphaFoldDB" id="A0A0F8YTL4"/>
<gene>
    <name evidence="1" type="ORF">LCGC14_2856760</name>
</gene>
<feature type="non-terminal residue" evidence="1">
    <location>
        <position position="355"/>
    </location>
</feature>
<reference evidence="1" key="1">
    <citation type="journal article" date="2015" name="Nature">
        <title>Complex archaea that bridge the gap between prokaryotes and eukaryotes.</title>
        <authorList>
            <person name="Spang A."/>
            <person name="Saw J.H."/>
            <person name="Jorgensen S.L."/>
            <person name="Zaremba-Niedzwiedzka K."/>
            <person name="Martijn J."/>
            <person name="Lind A.E."/>
            <person name="van Eijk R."/>
            <person name="Schleper C."/>
            <person name="Guy L."/>
            <person name="Ettema T.J."/>
        </authorList>
    </citation>
    <scope>NUCLEOTIDE SEQUENCE</scope>
</reference>
<protein>
    <submittedName>
        <fullName evidence="1">Uncharacterized protein</fullName>
    </submittedName>
</protein>
<comment type="caution">
    <text evidence="1">The sequence shown here is derived from an EMBL/GenBank/DDBJ whole genome shotgun (WGS) entry which is preliminary data.</text>
</comment>
<dbReference type="EMBL" id="LAZR01055106">
    <property type="protein sequence ID" value="KKK77125.1"/>
    <property type="molecule type" value="Genomic_DNA"/>
</dbReference>
<proteinExistence type="predicted"/>
<organism evidence="1">
    <name type="scientific">marine sediment metagenome</name>
    <dbReference type="NCBI Taxonomy" id="412755"/>
    <lineage>
        <taxon>unclassified sequences</taxon>
        <taxon>metagenomes</taxon>
        <taxon>ecological metagenomes</taxon>
    </lineage>
</organism>